<protein>
    <submittedName>
        <fullName evidence="5">Phosphatidylserine decarboxylase</fullName>
    </submittedName>
</protein>
<dbReference type="RefSeq" id="WP_161436232.1">
    <property type="nucleotide sequence ID" value="NZ_WXYO01000006.1"/>
</dbReference>
<dbReference type="Pfam" id="PF02666">
    <property type="entry name" value="PS_Dcarbxylase"/>
    <property type="match status" value="1"/>
</dbReference>
<evidence type="ECO:0000256" key="3">
    <source>
        <dbReference type="ARBA" id="ARBA00023239"/>
    </source>
</evidence>
<keyword evidence="4" id="KW-0670">Pyruvate</keyword>
<proteinExistence type="predicted"/>
<dbReference type="Proteomes" id="UP000475249">
    <property type="component" value="Unassembled WGS sequence"/>
</dbReference>
<sequence length="285" mass="33376">METVASFDYYSDPYFTVYKIPQWRADVYKFFSVHIWGNLPGNIQRKLSAFYASNYDKPFSKWIIEPYIRFHYRDKNYLDKFAPPEGKDRFESFQDFFIRRFRELPKNQNPWVWPCEGLLCDVGEVRDIESVMVKFDRRNVETIFGVSPKAIPGKYHFTNVFLHNKNYHRIHAPVKGKISRIQHVPGDLVVLRPWIYMHNPSLPAFRNERYNIDITDEKGRTWYLSIVGGPAVGTIKLPEAVKLGATIEKLEELATFYLGSTCCMAAPEPPRRHSKNTFVEVGATY</sequence>
<accession>A0A6L9EF45</accession>
<keyword evidence="2" id="KW-0865">Zymogen</keyword>
<dbReference type="GO" id="GO:0004609">
    <property type="term" value="F:phosphatidylserine decarboxylase activity"/>
    <property type="evidence" value="ECO:0007669"/>
    <property type="project" value="InterPro"/>
</dbReference>
<organism evidence="5 6">
    <name type="scientific">Poritiphilus flavus</name>
    <dbReference type="NCBI Taxonomy" id="2697053"/>
    <lineage>
        <taxon>Bacteria</taxon>
        <taxon>Pseudomonadati</taxon>
        <taxon>Bacteroidota</taxon>
        <taxon>Flavobacteriia</taxon>
        <taxon>Flavobacteriales</taxon>
        <taxon>Flavobacteriaceae</taxon>
        <taxon>Poritiphilus</taxon>
    </lineage>
</organism>
<comment type="caution">
    <text evidence="5">The sequence shown here is derived from an EMBL/GenBank/DDBJ whole genome shotgun (WGS) entry which is preliminary data.</text>
</comment>
<dbReference type="PANTHER" id="PTHR10067">
    <property type="entry name" value="PHOSPHATIDYLSERINE DECARBOXYLASE"/>
    <property type="match status" value="1"/>
</dbReference>
<keyword evidence="3" id="KW-0456">Lyase</keyword>
<gene>
    <name evidence="5" type="ORF">GTQ38_14340</name>
</gene>
<dbReference type="PANTHER" id="PTHR10067:SF6">
    <property type="entry name" value="PHOSPHATIDYLSERINE DECARBOXYLASE PROENZYME, MITOCHONDRIAL"/>
    <property type="match status" value="1"/>
</dbReference>
<evidence type="ECO:0000313" key="6">
    <source>
        <dbReference type="Proteomes" id="UP000475249"/>
    </source>
</evidence>
<name>A0A6L9EF45_9FLAO</name>
<evidence type="ECO:0000256" key="2">
    <source>
        <dbReference type="ARBA" id="ARBA00023145"/>
    </source>
</evidence>
<dbReference type="EMBL" id="WXYO01000006">
    <property type="protein sequence ID" value="NAS13192.1"/>
    <property type="molecule type" value="Genomic_DNA"/>
</dbReference>
<keyword evidence="1" id="KW-0210">Decarboxylase</keyword>
<dbReference type="GO" id="GO:0006646">
    <property type="term" value="P:phosphatidylethanolamine biosynthetic process"/>
    <property type="evidence" value="ECO:0007669"/>
    <property type="project" value="TreeGrafter"/>
</dbReference>
<evidence type="ECO:0000256" key="4">
    <source>
        <dbReference type="ARBA" id="ARBA00023317"/>
    </source>
</evidence>
<evidence type="ECO:0000256" key="1">
    <source>
        <dbReference type="ARBA" id="ARBA00022793"/>
    </source>
</evidence>
<evidence type="ECO:0000313" key="5">
    <source>
        <dbReference type="EMBL" id="NAS13192.1"/>
    </source>
</evidence>
<dbReference type="InterPro" id="IPR003817">
    <property type="entry name" value="PS_Dcarbxylase"/>
</dbReference>
<reference evidence="5 6" key="1">
    <citation type="submission" date="2020-01" db="EMBL/GenBank/DDBJ databases">
        <title>Bacteria diversity of Porities sp.</title>
        <authorList>
            <person name="Wang G."/>
        </authorList>
    </citation>
    <scope>NUCLEOTIDE SEQUENCE [LARGE SCALE GENOMIC DNA]</scope>
    <source>
        <strain evidence="5 6">R33</strain>
    </source>
</reference>
<dbReference type="AlphaFoldDB" id="A0A6L9EF45"/>
<keyword evidence="6" id="KW-1185">Reference proteome</keyword>